<feature type="compositionally biased region" description="Basic and acidic residues" evidence="2">
    <location>
        <begin position="269"/>
        <end position="278"/>
    </location>
</feature>
<feature type="domain" description="NACHT" evidence="3">
    <location>
        <begin position="360"/>
        <end position="505"/>
    </location>
</feature>
<dbReference type="Pfam" id="PF24883">
    <property type="entry name" value="NPHP3_N"/>
    <property type="match status" value="1"/>
</dbReference>
<dbReference type="SUPFAM" id="SSF52540">
    <property type="entry name" value="P-loop containing nucleoside triphosphate hydrolases"/>
    <property type="match status" value="1"/>
</dbReference>
<evidence type="ECO:0000313" key="5">
    <source>
        <dbReference type="Proteomes" id="UP000777438"/>
    </source>
</evidence>
<dbReference type="Proteomes" id="UP000777438">
    <property type="component" value="Unassembled WGS sequence"/>
</dbReference>
<dbReference type="PANTHER" id="PTHR10039">
    <property type="entry name" value="AMELOGENIN"/>
    <property type="match status" value="1"/>
</dbReference>
<feature type="region of interest" description="Disordered" evidence="2">
    <location>
        <begin position="285"/>
        <end position="315"/>
    </location>
</feature>
<feature type="region of interest" description="Disordered" evidence="2">
    <location>
        <begin position="259"/>
        <end position="278"/>
    </location>
</feature>
<evidence type="ECO:0000256" key="1">
    <source>
        <dbReference type="ARBA" id="ARBA00022737"/>
    </source>
</evidence>
<protein>
    <recommendedName>
        <fullName evidence="3">NACHT domain-containing protein</fullName>
    </recommendedName>
</protein>
<proteinExistence type="predicted"/>
<keyword evidence="5" id="KW-1185">Reference proteome</keyword>
<evidence type="ECO:0000259" key="3">
    <source>
        <dbReference type="PROSITE" id="PS50837"/>
    </source>
</evidence>
<dbReference type="Pfam" id="PF24809">
    <property type="entry name" value="DUF7708"/>
    <property type="match status" value="1"/>
</dbReference>
<dbReference type="InterPro" id="IPR027417">
    <property type="entry name" value="P-loop_NTPase"/>
</dbReference>
<dbReference type="Gene3D" id="3.40.50.300">
    <property type="entry name" value="P-loop containing nucleotide triphosphate hydrolases"/>
    <property type="match status" value="1"/>
</dbReference>
<name>A0A9P9AKH3_9HYPO</name>
<feature type="compositionally biased region" description="Polar residues" evidence="2">
    <location>
        <begin position="259"/>
        <end position="268"/>
    </location>
</feature>
<dbReference type="InterPro" id="IPR056125">
    <property type="entry name" value="DUF7708"/>
</dbReference>
<evidence type="ECO:0000313" key="4">
    <source>
        <dbReference type="EMBL" id="KAH6880794.1"/>
    </source>
</evidence>
<dbReference type="InterPro" id="IPR056884">
    <property type="entry name" value="NPHP3-like_N"/>
</dbReference>
<keyword evidence="1" id="KW-0677">Repeat</keyword>
<dbReference type="EMBL" id="JAGPYM010000025">
    <property type="protein sequence ID" value="KAH6880794.1"/>
    <property type="molecule type" value="Genomic_DNA"/>
</dbReference>
<gene>
    <name evidence="4" type="ORF">B0T10DRAFT_581439</name>
</gene>
<reference evidence="4 5" key="1">
    <citation type="journal article" date="2021" name="Nat. Commun.">
        <title>Genetic determinants of endophytism in the Arabidopsis root mycobiome.</title>
        <authorList>
            <person name="Mesny F."/>
            <person name="Miyauchi S."/>
            <person name="Thiergart T."/>
            <person name="Pickel B."/>
            <person name="Atanasova L."/>
            <person name="Karlsson M."/>
            <person name="Huettel B."/>
            <person name="Barry K.W."/>
            <person name="Haridas S."/>
            <person name="Chen C."/>
            <person name="Bauer D."/>
            <person name="Andreopoulos W."/>
            <person name="Pangilinan J."/>
            <person name="LaButti K."/>
            <person name="Riley R."/>
            <person name="Lipzen A."/>
            <person name="Clum A."/>
            <person name="Drula E."/>
            <person name="Henrissat B."/>
            <person name="Kohler A."/>
            <person name="Grigoriev I.V."/>
            <person name="Martin F.M."/>
            <person name="Hacquard S."/>
        </authorList>
    </citation>
    <scope>NUCLEOTIDE SEQUENCE [LARGE SCALE GENOMIC DNA]</scope>
    <source>
        <strain evidence="4 5">MPI-CAGE-CH-0241</strain>
    </source>
</reference>
<organism evidence="4 5">
    <name type="scientific">Thelonectria olida</name>
    <dbReference type="NCBI Taxonomy" id="1576542"/>
    <lineage>
        <taxon>Eukaryota</taxon>
        <taxon>Fungi</taxon>
        <taxon>Dikarya</taxon>
        <taxon>Ascomycota</taxon>
        <taxon>Pezizomycotina</taxon>
        <taxon>Sordariomycetes</taxon>
        <taxon>Hypocreomycetidae</taxon>
        <taxon>Hypocreales</taxon>
        <taxon>Nectriaceae</taxon>
        <taxon>Thelonectria</taxon>
    </lineage>
</organism>
<sequence length="1458" mass="163826">MSRPLESRDTDIATLFSRAKQKFWDSLPDEDKRRFPTCQSAEDLVDSVRSLDTMVEGPRRRKALILIRKVQVFGERLGQYFKVVDILCSTQPEWANIVWGALRLVLQLASNFGSFLDKLCERLEQLGACMPRFEEVFTSLKLSAQQFTSRLPDALVNFYHCILDFCYEVTRIFIRKDGSTKRAAVYLASMLLQPFDNRFQDILRRMKACQEIVKEELDLALASSAQSKASETLEKISNQQEALGRLYDGLVELKSTFTEAENGNTTRDSNSHPADHGEQSDFASVWLDGFHPPPTNPRSKKRKGPEKAGLLGGFSMNHRSRDGVRQIYPGRLPKIAYGVGARSFGLRVEWAHIPHLRIQSLILVSGNPGAGKTILAGSTVELLQSTCQPNGSNAQTVCYYFFDRNTSQNSTRFDAWRAVVAQLFLRGRGLEQIRDICSLALSENLDCTSEQEFLDVLRLLVDVLPRVFLVMDGIDECPEAAQLLDDICWLCEAPNLRVALFSRPNVVPIHRPFLVMPIPMSKAAVGKDISRFLHRELGLLVESRYLPPHAESQLDSLVNHLVCRSDGMFLWARLMMTYLSSPALTPAQRREFLWQRTPDGIDDLYFKIFDLIRNQDKPCQQLARKVFLWCIHGFSELTTSQLQELISERSQSTDDQLVDIEHAVVMSCGGLVEKHSDNTVHFIHLTVKDFMVSNILVSPAGVTFTPSECEAACEITNICIRYLLFSLPLQPLSGNIADRATIDNVDARHPFLSHAALNWPFYLTNSFSMACDRRVSILGTSYEECLRTLQIFLAVYTLWSSQHMDISGPMRPRISAITAACTALDASPILLSTPSLDAKALRSDLGDFARDLSDLDRQWQSTLCERPQEIWNDVTLFTSSRFLQHTAAASCTRLDATRTASREKRDARFVQSATSTDGKRLGILRVWSSESFDMLWSRPSVPHLHAALGVSADQTRNHAQDDGELLSILSVGRYAQYEVFKTGSHLALLHTSDIDLRHEEIAMLLRQSLRQGALQEWKLSFPMAISSSLAIIVVLRSIYVIGASDALEPKDTKFRVSGPSLLDSAVLDPQGVNWSTRRVLFELPYLYNVKIGCDDKFLALQDEDMRVAGGNNHSLVVFNLDVQYRNIRTRYLGRFSYRITNRNDSLWELHGSQPWLIFCAFSNVYLWRLQDAESARPILAALVDGAQRIIEGIGFSHCGDYLTVKLEQQMWPEIFPLVSFRTKKHALADSPAVERKRAKSSRSSLELERAPGLTISGSLASIDRQGGGICLGQETGRFGSQSIELYQQPANTSDPGESARLVSLPSKYPAHTIRHVARIADSGDACIVILNKTQPRSYESDDISNGHGPMVIRRNLQSIHFEPKLAETARTPVRFMLELKEDDDNSEDKEVPSMSHKKVSLFIAKTRISPQTSSVLSNTAREMAPQVLNPDSPTHAGHRMASRTRRAISATDVKLLRA</sequence>
<accession>A0A9P9AKH3</accession>
<evidence type="ECO:0000256" key="2">
    <source>
        <dbReference type="SAM" id="MobiDB-lite"/>
    </source>
</evidence>
<comment type="caution">
    <text evidence="4">The sequence shown here is derived from an EMBL/GenBank/DDBJ whole genome shotgun (WGS) entry which is preliminary data.</text>
</comment>
<dbReference type="OrthoDB" id="4772757at2759"/>
<dbReference type="InterPro" id="IPR007111">
    <property type="entry name" value="NACHT_NTPase"/>
</dbReference>
<dbReference type="PROSITE" id="PS50837">
    <property type="entry name" value="NACHT"/>
    <property type="match status" value="1"/>
</dbReference>